<accession>A0ABN1RDB2</accession>
<protein>
    <submittedName>
        <fullName evidence="4">3-carboxy-cis,cis-muconate cycloisomerase</fullName>
    </submittedName>
</protein>
<dbReference type="PRINTS" id="PR00149">
    <property type="entry name" value="FUMRATELYASE"/>
</dbReference>
<evidence type="ECO:0000259" key="3">
    <source>
        <dbReference type="Pfam" id="PF00206"/>
    </source>
</evidence>
<dbReference type="Gene3D" id="1.20.200.10">
    <property type="entry name" value="Fumarase/aspartase (Central domain)"/>
    <property type="match status" value="1"/>
</dbReference>
<feature type="domain" description="Fumarate lyase N-terminal" evidence="3">
    <location>
        <begin position="33"/>
        <end position="306"/>
    </location>
</feature>
<proteinExistence type="inferred from homology"/>
<organism evidence="4 5">
    <name type="scientific">Kribbella koreensis</name>
    <dbReference type="NCBI Taxonomy" id="57909"/>
    <lineage>
        <taxon>Bacteria</taxon>
        <taxon>Bacillati</taxon>
        <taxon>Actinomycetota</taxon>
        <taxon>Actinomycetes</taxon>
        <taxon>Propionibacteriales</taxon>
        <taxon>Kribbellaceae</taxon>
        <taxon>Kribbella</taxon>
    </lineage>
</organism>
<dbReference type="EMBL" id="BAAAHK010000017">
    <property type="protein sequence ID" value="GAA0955222.1"/>
    <property type="molecule type" value="Genomic_DNA"/>
</dbReference>
<evidence type="ECO:0000256" key="2">
    <source>
        <dbReference type="ARBA" id="ARBA00034772"/>
    </source>
</evidence>
<comment type="similarity">
    <text evidence="2">Belongs to the class-II fumarase/aspartase family.</text>
</comment>
<evidence type="ECO:0000256" key="1">
    <source>
        <dbReference type="ARBA" id="ARBA00023239"/>
    </source>
</evidence>
<dbReference type="RefSeq" id="WP_343978328.1">
    <property type="nucleotide sequence ID" value="NZ_BAAAHK010000017.1"/>
</dbReference>
<dbReference type="PANTHER" id="PTHR43172">
    <property type="entry name" value="ADENYLOSUCCINATE LYASE"/>
    <property type="match status" value="1"/>
</dbReference>
<dbReference type="PANTHER" id="PTHR43172:SF2">
    <property type="entry name" value="ADENYLOSUCCINATE LYASE C-TERMINAL DOMAIN-CONTAINING PROTEIN"/>
    <property type="match status" value="1"/>
</dbReference>
<keyword evidence="1" id="KW-0456">Lyase</keyword>
<dbReference type="SUPFAM" id="SSF48557">
    <property type="entry name" value="L-aspartase-like"/>
    <property type="match status" value="1"/>
</dbReference>
<name>A0ABN1RDB2_9ACTN</name>
<evidence type="ECO:0000313" key="5">
    <source>
        <dbReference type="Proteomes" id="UP001500542"/>
    </source>
</evidence>
<dbReference type="Proteomes" id="UP001500542">
    <property type="component" value="Unassembled WGS sequence"/>
</dbReference>
<comment type="caution">
    <text evidence="4">The sequence shown here is derived from an EMBL/GenBank/DDBJ whole genome shotgun (WGS) entry which is preliminary data.</text>
</comment>
<reference evidence="4 5" key="1">
    <citation type="journal article" date="2019" name="Int. J. Syst. Evol. Microbiol.">
        <title>The Global Catalogue of Microorganisms (GCM) 10K type strain sequencing project: providing services to taxonomists for standard genome sequencing and annotation.</title>
        <authorList>
            <consortium name="The Broad Institute Genomics Platform"/>
            <consortium name="The Broad Institute Genome Sequencing Center for Infectious Disease"/>
            <person name="Wu L."/>
            <person name="Ma J."/>
        </authorList>
    </citation>
    <scope>NUCLEOTIDE SEQUENCE [LARGE SCALE GENOMIC DNA]</scope>
    <source>
        <strain evidence="4 5">JCM 10977</strain>
    </source>
</reference>
<dbReference type="InterPro" id="IPR022761">
    <property type="entry name" value="Fumarate_lyase_N"/>
</dbReference>
<sequence>MSATGRPELPGGDFGLLSPVWAGSRAESLTGDTALVRSMVAAEAALIRALIQVGLAPTSAEEVAAQVEAALIEPAHSIDPAQLALEAVAGGNPVIPLVERLRESAGVGDETRWIHFGATSQDIVDTALMLVATDVLEVVLEDLEAIVGRLTGLAVRYRDFPVVARTLGQQALPTTLGLRVAGWLTGTRDAVQSIQALLPLPASLGGPVGTAQVYGADGPLVLDAFASRLGLSAPTLSWHTRRGPVLGLANALVAVGAAVGKIAADVLVMSQTEIGEVREATGGTSSSMAHKSNPTRSVLIASAARQLPALGAIIGASAVAEQERPAGAWHAEWQPLRDMLRLAGGATALARDLIDGLVFDQEALARNLDLLRSTLGGSETWTTPHLKPAAVWVDRALKSDRGPASDPDRGEAGR</sequence>
<dbReference type="InterPro" id="IPR000362">
    <property type="entry name" value="Fumarate_lyase_fam"/>
</dbReference>
<keyword evidence="5" id="KW-1185">Reference proteome</keyword>
<dbReference type="InterPro" id="IPR008948">
    <property type="entry name" value="L-Aspartase-like"/>
</dbReference>
<evidence type="ECO:0000313" key="4">
    <source>
        <dbReference type="EMBL" id="GAA0955222.1"/>
    </source>
</evidence>
<dbReference type="Pfam" id="PF00206">
    <property type="entry name" value="Lyase_1"/>
    <property type="match status" value="1"/>
</dbReference>
<gene>
    <name evidence="4" type="primary">pcaB</name>
    <name evidence="4" type="ORF">GCM10009554_62500</name>
</gene>